<dbReference type="NCBIfam" id="TIGR00755">
    <property type="entry name" value="ksgA"/>
    <property type="match status" value="1"/>
</dbReference>
<evidence type="ECO:0000256" key="6">
    <source>
        <dbReference type="PROSITE-ProRule" id="PRU01026"/>
    </source>
</evidence>
<evidence type="ECO:0000313" key="10">
    <source>
        <dbReference type="EMBL" id="KAE8662404.1"/>
    </source>
</evidence>
<keyword evidence="5 6" id="KW-0694">RNA-binding</keyword>
<evidence type="ECO:0000256" key="4">
    <source>
        <dbReference type="ARBA" id="ARBA00022691"/>
    </source>
</evidence>
<dbReference type="PROSITE" id="PS51689">
    <property type="entry name" value="SAM_RNA_A_N6_MT"/>
    <property type="match status" value="1"/>
</dbReference>
<keyword evidence="1 7" id="KW-0698">rRNA processing</keyword>
<evidence type="ECO:0000313" key="11">
    <source>
        <dbReference type="Proteomes" id="UP000436088"/>
    </source>
</evidence>
<feature type="binding site" evidence="6">
    <location>
        <position position="245"/>
    </location>
    <ligand>
        <name>S-adenosyl-L-methionine</name>
        <dbReference type="ChEBI" id="CHEBI:59789"/>
    </ligand>
</feature>
<comment type="similarity">
    <text evidence="6 7">Belongs to the class I-like SAM-binding methyltransferase superfamily. rRNA adenine N(6)-methyltransferase family.</text>
</comment>
<feature type="region of interest" description="Disordered" evidence="8">
    <location>
        <begin position="143"/>
        <end position="165"/>
    </location>
</feature>
<evidence type="ECO:0000256" key="1">
    <source>
        <dbReference type="ARBA" id="ARBA00022552"/>
    </source>
</evidence>
<keyword evidence="2 6" id="KW-0489">Methyltransferase</keyword>
<sequence length="395" mass="43656">MLPRNVLQKMNRGGRKASKRKSSKGKTLRPPRVAAGNARSLMSRITGTSTDGDEVDSEGYSSNTESVSQDSSTQNSETERKTETEVQTVFTEAAADANHPTQSIKRKAASQEQDAWNYNLKLKVGHEVAGISENEDNLSSKAYKDEERGEHPPITTKAVSLSTNPKANTSSKTLCWSTLLSKKAGIKTTDTILEIGPGTGNLTKKLLEAGKNVIAVEVDPRMVLELQRRFQGTPFSHRLKVIQGDVVKTDLPYFDICVANIPYQISSPLTFKLLFHQPAFRCAIIMFQREFAMRLVAQPGDTLYCRLSVNTQFYAWVSHLLKVGKNKFRPPPKVDSSVNKTLGSIFKQKNVLSVLDKNYKTLQPVQGSQNAPLSGNDDIDIARFGDQSMEVEDGC</sequence>
<dbReference type="EC" id="2.1.1.-" evidence="7"/>
<dbReference type="SUPFAM" id="SSF53335">
    <property type="entry name" value="S-adenosyl-L-methionine-dependent methyltransferases"/>
    <property type="match status" value="1"/>
</dbReference>
<dbReference type="Proteomes" id="UP000436088">
    <property type="component" value="Unassembled WGS sequence"/>
</dbReference>
<dbReference type="SMART" id="SM00650">
    <property type="entry name" value="rADc"/>
    <property type="match status" value="1"/>
</dbReference>
<dbReference type="PANTHER" id="PTHR11727:SF7">
    <property type="entry name" value="DIMETHYLADENOSINE TRANSFERASE-RELATED"/>
    <property type="match status" value="1"/>
</dbReference>
<dbReference type="Gene3D" id="3.40.50.150">
    <property type="entry name" value="Vaccinia Virus protein VP39"/>
    <property type="match status" value="1"/>
</dbReference>
<reference evidence="10" key="1">
    <citation type="submission" date="2019-09" db="EMBL/GenBank/DDBJ databases">
        <title>Draft genome information of white flower Hibiscus syriacus.</title>
        <authorList>
            <person name="Kim Y.-M."/>
        </authorList>
    </citation>
    <scope>NUCLEOTIDE SEQUENCE [LARGE SCALE GENOMIC DNA]</scope>
    <source>
        <strain evidence="10">YM2019G1</strain>
    </source>
</reference>
<dbReference type="GO" id="GO:0005730">
    <property type="term" value="C:nucleolus"/>
    <property type="evidence" value="ECO:0007669"/>
    <property type="project" value="TreeGrafter"/>
</dbReference>
<evidence type="ECO:0000256" key="3">
    <source>
        <dbReference type="ARBA" id="ARBA00022679"/>
    </source>
</evidence>
<feature type="compositionally biased region" description="Polar residues" evidence="8">
    <location>
        <begin position="59"/>
        <end position="76"/>
    </location>
</feature>
<accession>A0A6A2Y2T8</accession>
<dbReference type="PANTHER" id="PTHR11727">
    <property type="entry name" value="DIMETHYLADENOSINE TRANSFERASE"/>
    <property type="match status" value="1"/>
</dbReference>
<dbReference type="CDD" id="cd02440">
    <property type="entry name" value="AdoMet_MTases"/>
    <property type="match status" value="1"/>
</dbReference>
<feature type="binding site" evidence="6">
    <location>
        <position position="196"/>
    </location>
    <ligand>
        <name>S-adenosyl-L-methionine</name>
        <dbReference type="ChEBI" id="CHEBI:59789"/>
    </ligand>
</feature>
<evidence type="ECO:0000259" key="9">
    <source>
        <dbReference type="SMART" id="SM00650"/>
    </source>
</evidence>
<dbReference type="Gene3D" id="1.10.8.480">
    <property type="match status" value="1"/>
</dbReference>
<evidence type="ECO:0000256" key="8">
    <source>
        <dbReference type="SAM" id="MobiDB-lite"/>
    </source>
</evidence>
<protein>
    <recommendedName>
        <fullName evidence="7">rRNA adenine N(6)-methyltransferase</fullName>
        <ecNumber evidence="7">2.1.1.-</ecNumber>
    </recommendedName>
</protein>
<dbReference type="Pfam" id="PF00398">
    <property type="entry name" value="RrnaAD"/>
    <property type="match status" value="1"/>
</dbReference>
<name>A0A6A2Y2T8_HIBSY</name>
<dbReference type="InterPro" id="IPR011530">
    <property type="entry name" value="rRNA_adenine_dimethylase"/>
</dbReference>
<dbReference type="FunFam" id="3.40.50.150:FF:000081">
    <property type="entry name" value="rRNA adenine N(6)-methyltransferase"/>
    <property type="match status" value="1"/>
</dbReference>
<feature type="compositionally biased region" description="Basic residues" evidence="8">
    <location>
        <begin position="12"/>
        <end position="29"/>
    </location>
</feature>
<dbReference type="InterPro" id="IPR029063">
    <property type="entry name" value="SAM-dependent_MTases_sf"/>
</dbReference>
<dbReference type="AlphaFoldDB" id="A0A6A2Y2T8"/>
<evidence type="ECO:0000256" key="5">
    <source>
        <dbReference type="ARBA" id="ARBA00022884"/>
    </source>
</evidence>
<keyword evidence="11" id="KW-1185">Reference proteome</keyword>
<feature type="binding site" evidence="6">
    <location>
        <position position="217"/>
    </location>
    <ligand>
        <name>S-adenosyl-L-methionine</name>
        <dbReference type="ChEBI" id="CHEBI:59789"/>
    </ligand>
</feature>
<comment type="caution">
    <text evidence="10">The sequence shown here is derived from an EMBL/GenBank/DDBJ whole genome shotgun (WGS) entry which is preliminary data.</text>
</comment>
<dbReference type="EMBL" id="VEPZ02001705">
    <property type="protein sequence ID" value="KAE8662404.1"/>
    <property type="molecule type" value="Genomic_DNA"/>
</dbReference>
<dbReference type="InterPro" id="IPR001737">
    <property type="entry name" value="KsgA/Erm"/>
</dbReference>
<organism evidence="10 11">
    <name type="scientific">Hibiscus syriacus</name>
    <name type="common">Rose of Sharon</name>
    <dbReference type="NCBI Taxonomy" id="106335"/>
    <lineage>
        <taxon>Eukaryota</taxon>
        <taxon>Viridiplantae</taxon>
        <taxon>Streptophyta</taxon>
        <taxon>Embryophyta</taxon>
        <taxon>Tracheophyta</taxon>
        <taxon>Spermatophyta</taxon>
        <taxon>Magnoliopsida</taxon>
        <taxon>eudicotyledons</taxon>
        <taxon>Gunneridae</taxon>
        <taxon>Pentapetalae</taxon>
        <taxon>rosids</taxon>
        <taxon>malvids</taxon>
        <taxon>Malvales</taxon>
        <taxon>Malvaceae</taxon>
        <taxon>Malvoideae</taxon>
        <taxon>Hibiscus</taxon>
    </lineage>
</organism>
<dbReference type="PROSITE" id="PS01131">
    <property type="entry name" value="RRNA_A_DIMETH"/>
    <property type="match status" value="1"/>
</dbReference>
<feature type="region of interest" description="Disordered" evidence="8">
    <location>
        <begin position="1"/>
        <end position="85"/>
    </location>
</feature>
<evidence type="ECO:0000256" key="7">
    <source>
        <dbReference type="RuleBase" id="RU362106"/>
    </source>
</evidence>
<dbReference type="GO" id="GO:0000179">
    <property type="term" value="F:rRNA (adenine-N6,N6-)-dimethyltransferase activity"/>
    <property type="evidence" value="ECO:0007669"/>
    <property type="project" value="UniProtKB-UniRule"/>
</dbReference>
<keyword evidence="4 6" id="KW-0949">S-adenosyl-L-methionine</keyword>
<evidence type="ECO:0000256" key="2">
    <source>
        <dbReference type="ARBA" id="ARBA00022603"/>
    </source>
</evidence>
<gene>
    <name evidence="10" type="ORF">F3Y22_tig00113337pilonHSYRG00008</name>
</gene>
<feature type="domain" description="Ribosomal RNA adenine methylase transferase N-terminal" evidence="9">
    <location>
        <begin position="176"/>
        <end position="341"/>
    </location>
</feature>
<feature type="binding site" evidence="6">
    <location>
        <position position="174"/>
    </location>
    <ligand>
        <name>S-adenosyl-L-methionine</name>
        <dbReference type="ChEBI" id="CHEBI:59789"/>
    </ligand>
</feature>
<proteinExistence type="inferred from homology"/>
<feature type="binding site" evidence="6">
    <location>
        <position position="260"/>
    </location>
    <ligand>
        <name>S-adenosyl-L-methionine</name>
        <dbReference type="ChEBI" id="CHEBI:59789"/>
    </ligand>
</feature>
<feature type="binding site" evidence="6">
    <location>
        <position position="172"/>
    </location>
    <ligand>
        <name>S-adenosyl-L-methionine</name>
        <dbReference type="ChEBI" id="CHEBI:59789"/>
    </ligand>
</feature>
<dbReference type="InterPro" id="IPR020596">
    <property type="entry name" value="rRNA_Ade_Mease_Trfase_CS"/>
</dbReference>
<dbReference type="InterPro" id="IPR020598">
    <property type="entry name" value="rRNA_Ade_methylase_Trfase_N"/>
</dbReference>
<keyword evidence="3 6" id="KW-0808">Transferase</keyword>
<dbReference type="GO" id="GO:0003723">
    <property type="term" value="F:RNA binding"/>
    <property type="evidence" value="ECO:0007669"/>
    <property type="project" value="UniProtKB-UniRule"/>
</dbReference>